<sequence length="87" mass="9757">MYTVIVARRPGPALICVTPPIGQVTNPAHLAGPRNYTPTLYSYRTYRLRFTARLYAWSQRRRGAATRITPGPPDPTPEAYPWTTPAT</sequence>
<keyword evidence="3" id="KW-1185">Reference proteome</keyword>
<proteinExistence type="predicted"/>
<organism evidence="2 3">
    <name type="scientific">Planobispora siamensis</name>
    <dbReference type="NCBI Taxonomy" id="936338"/>
    <lineage>
        <taxon>Bacteria</taxon>
        <taxon>Bacillati</taxon>
        <taxon>Actinomycetota</taxon>
        <taxon>Actinomycetes</taxon>
        <taxon>Streptosporangiales</taxon>
        <taxon>Streptosporangiaceae</taxon>
        <taxon>Planobispora</taxon>
    </lineage>
</organism>
<protein>
    <submittedName>
        <fullName evidence="2">Uncharacterized protein</fullName>
    </submittedName>
</protein>
<evidence type="ECO:0000313" key="3">
    <source>
        <dbReference type="Proteomes" id="UP000619788"/>
    </source>
</evidence>
<accession>A0A8J3SMZ1</accession>
<dbReference type="RefSeq" id="WP_204067389.1">
    <property type="nucleotide sequence ID" value="NZ_BOOJ01000052.1"/>
</dbReference>
<evidence type="ECO:0000313" key="2">
    <source>
        <dbReference type="EMBL" id="GIH95289.1"/>
    </source>
</evidence>
<feature type="region of interest" description="Disordered" evidence="1">
    <location>
        <begin position="63"/>
        <end position="87"/>
    </location>
</feature>
<dbReference type="AlphaFoldDB" id="A0A8J3SMZ1"/>
<comment type="caution">
    <text evidence="2">The sequence shown here is derived from an EMBL/GenBank/DDBJ whole genome shotgun (WGS) entry which is preliminary data.</text>
</comment>
<evidence type="ECO:0000256" key="1">
    <source>
        <dbReference type="SAM" id="MobiDB-lite"/>
    </source>
</evidence>
<reference evidence="2 3" key="1">
    <citation type="submission" date="2021-01" db="EMBL/GenBank/DDBJ databases">
        <title>Whole genome shotgun sequence of Planobispora siamensis NBRC 107568.</title>
        <authorList>
            <person name="Komaki H."/>
            <person name="Tamura T."/>
        </authorList>
    </citation>
    <scope>NUCLEOTIDE SEQUENCE [LARGE SCALE GENOMIC DNA]</scope>
    <source>
        <strain evidence="2 3">NBRC 107568</strain>
    </source>
</reference>
<dbReference type="EMBL" id="BOOJ01000052">
    <property type="protein sequence ID" value="GIH95289.1"/>
    <property type="molecule type" value="Genomic_DNA"/>
</dbReference>
<name>A0A8J3SMZ1_9ACTN</name>
<gene>
    <name evidence="2" type="ORF">Psi01_59190</name>
</gene>
<dbReference type="Proteomes" id="UP000619788">
    <property type="component" value="Unassembled WGS sequence"/>
</dbReference>